<dbReference type="AlphaFoldDB" id="A0A7M1SS75"/>
<keyword evidence="6" id="KW-1185">Reference proteome</keyword>
<dbReference type="Proteomes" id="UP000593758">
    <property type="component" value="Chromosome"/>
</dbReference>
<dbReference type="InterPro" id="IPR000524">
    <property type="entry name" value="Tscrpt_reg_HTH_GntR"/>
</dbReference>
<gene>
    <name evidence="5" type="ORF">IM660_17805</name>
</gene>
<dbReference type="InterPro" id="IPR008920">
    <property type="entry name" value="TF_FadR/GntR_C"/>
</dbReference>
<name>A0A7M1SS75_9MICO</name>
<keyword evidence="1" id="KW-0805">Transcription regulation</keyword>
<accession>A0A7M1SS75</accession>
<dbReference type="Gene3D" id="1.10.10.10">
    <property type="entry name" value="Winged helix-like DNA-binding domain superfamily/Winged helix DNA-binding domain"/>
    <property type="match status" value="1"/>
</dbReference>
<dbReference type="SMART" id="SM00895">
    <property type="entry name" value="FCD"/>
    <property type="match status" value="1"/>
</dbReference>
<dbReference type="SUPFAM" id="SSF46785">
    <property type="entry name" value="Winged helix' DNA-binding domain"/>
    <property type="match status" value="1"/>
</dbReference>
<dbReference type="RefSeq" id="WP_193497101.1">
    <property type="nucleotide sequence ID" value="NZ_CP063169.1"/>
</dbReference>
<dbReference type="PANTHER" id="PTHR43537">
    <property type="entry name" value="TRANSCRIPTIONAL REGULATOR, GNTR FAMILY"/>
    <property type="match status" value="1"/>
</dbReference>
<dbReference type="GO" id="GO:0003700">
    <property type="term" value="F:DNA-binding transcription factor activity"/>
    <property type="evidence" value="ECO:0007669"/>
    <property type="project" value="InterPro"/>
</dbReference>
<evidence type="ECO:0000256" key="1">
    <source>
        <dbReference type="ARBA" id="ARBA00023015"/>
    </source>
</evidence>
<dbReference type="EMBL" id="CP063169">
    <property type="protein sequence ID" value="QOR70420.1"/>
    <property type="molecule type" value="Genomic_DNA"/>
</dbReference>
<evidence type="ECO:0000259" key="4">
    <source>
        <dbReference type="PROSITE" id="PS50949"/>
    </source>
</evidence>
<dbReference type="PRINTS" id="PR00035">
    <property type="entry name" value="HTHGNTR"/>
</dbReference>
<dbReference type="KEGG" id="halt:IM660_17805"/>
<keyword evidence="2" id="KW-0238">DNA-binding</keyword>
<feature type="domain" description="HTH gntR-type" evidence="4">
    <location>
        <begin position="22"/>
        <end position="89"/>
    </location>
</feature>
<protein>
    <submittedName>
        <fullName evidence="5">GntR family transcriptional regulator</fullName>
    </submittedName>
</protein>
<dbReference type="GO" id="GO:0003677">
    <property type="term" value="F:DNA binding"/>
    <property type="evidence" value="ECO:0007669"/>
    <property type="project" value="UniProtKB-KW"/>
</dbReference>
<dbReference type="CDD" id="cd07377">
    <property type="entry name" value="WHTH_GntR"/>
    <property type="match status" value="1"/>
</dbReference>
<dbReference type="Gene3D" id="1.20.120.530">
    <property type="entry name" value="GntR ligand-binding domain-like"/>
    <property type="match status" value="1"/>
</dbReference>
<sequence length="235" mass="25240">MTPPPEVADPAPRPALALEQPISRGDRVRDVIQAAILDARLPQGTPLVERELSAMLGVSKTPIREALKQLQSSGLVVSTAYQGMRVRVLDAAIVREVTDARLAVEPQALRLAIAARGATTFDEARELLARTEALVSADDTAELSVSNRAFHRCLYAACGNDLLTDFLDKLQALSSFIATAGWHLQATYDEELAEHTRLLAAFERADVDTATTLLRSHISTAAEGTLRALESGSGS</sequence>
<dbReference type="Pfam" id="PF00392">
    <property type="entry name" value="GntR"/>
    <property type="match status" value="1"/>
</dbReference>
<evidence type="ECO:0000256" key="3">
    <source>
        <dbReference type="ARBA" id="ARBA00023163"/>
    </source>
</evidence>
<organism evidence="5 6">
    <name type="scientific">Ruania alkalisoli</name>
    <dbReference type="NCBI Taxonomy" id="2779775"/>
    <lineage>
        <taxon>Bacteria</taxon>
        <taxon>Bacillati</taxon>
        <taxon>Actinomycetota</taxon>
        <taxon>Actinomycetes</taxon>
        <taxon>Micrococcales</taxon>
        <taxon>Ruaniaceae</taxon>
        <taxon>Ruania</taxon>
    </lineage>
</organism>
<keyword evidence="3" id="KW-0804">Transcription</keyword>
<dbReference type="InterPro" id="IPR036390">
    <property type="entry name" value="WH_DNA-bd_sf"/>
</dbReference>
<evidence type="ECO:0000313" key="6">
    <source>
        <dbReference type="Proteomes" id="UP000593758"/>
    </source>
</evidence>
<reference evidence="5 6" key="1">
    <citation type="submission" date="2020-10" db="EMBL/GenBank/DDBJ databases">
        <title>Haloactinobacterium sp. RN3S43, a bacterium isolated from saline soil.</title>
        <authorList>
            <person name="Sun J.-Q."/>
        </authorList>
    </citation>
    <scope>NUCLEOTIDE SEQUENCE [LARGE SCALE GENOMIC DNA]</scope>
    <source>
        <strain evidence="5 6">RN3S43</strain>
    </source>
</reference>
<dbReference type="InterPro" id="IPR036388">
    <property type="entry name" value="WH-like_DNA-bd_sf"/>
</dbReference>
<dbReference type="PANTHER" id="PTHR43537:SF24">
    <property type="entry name" value="GLUCONATE OPERON TRANSCRIPTIONAL REPRESSOR"/>
    <property type="match status" value="1"/>
</dbReference>
<proteinExistence type="predicted"/>
<dbReference type="PROSITE" id="PS50949">
    <property type="entry name" value="HTH_GNTR"/>
    <property type="match status" value="1"/>
</dbReference>
<evidence type="ECO:0000313" key="5">
    <source>
        <dbReference type="EMBL" id="QOR70420.1"/>
    </source>
</evidence>
<dbReference type="SUPFAM" id="SSF48008">
    <property type="entry name" value="GntR ligand-binding domain-like"/>
    <property type="match status" value="1"/>
</dbReference>
<evidence type="ECO:0000256" key="2">
    <source>
        <dbReference type="ARBA" id="ARBA00023125"/>
    </source>
</evidence>
<dbReference type="Pfam" id="PF07729">
    <property type="entry name" value="FCD"/>
    <property type="match status" value="1"/>
</dbReference>
<dbReference type="SMART" id="SM00345">
    <property type="entry name" value="HTH_GNTR"/>
    <property type="match status" value="1"/>
</dbReference>
<dbReference type="InterPro" id="IPR011711">
    <property type="entry name" value="GntR_C"/>
</dbReference>